<comment type="caution">
    <text evidence="1">The sequence shown here is derived from an EMBL/GenBank/DDBJ whole genome shotgun (WGS) entry which is preliminary data.</text>
</comment>
<organism evidence="1 2">
    <name type="scientific">Sulfurisphaera tokodaii</name>
    <dbReference type="NCBI Taxonomy" id="111955"/>
    <lineage>
        <taxon>Archaea</taxon>
        <taxon>Thermoproteota</taxon>
        <taxon>Thermoprotei</taxon>
        <taxon>Sulfolobales</taxon>
        <taxon>Sulfolobaceae</taxon>
        <taxon>Sulfurisphaera</taxon>
    </lineage>
</organism>
<dbReference type="EMBL" id="DUJO01000025">
    <property type="protein sequence ID" value="HII73954.1"/>
    <property type="molecule type" value="Genomic_DNA"/>
</dbReference>
<reference evidence="1" key="1">
    <citation type="journal article" date="2020" name="bioRxiv">
        <title>A rank-normalized archaeal taxonomy based on genome phylogeny resolves widespread incomplete and uneven classifications.</title>
        <authorList>
            <person name="Rinke C."/>
            <person name="Chuvochina M."/>
            <person name="Mussig A.J."/>
            <person name="Chaumeil P.-A."/>
            <person name="Waite D.W."/>
            <person name="Whitman W.B."/>
            <person name="Parks D.H."/>
            <person name="Hugenholtz P."/>
        </authorList>
    </citation>
    <scope>NUCLEOTIDE SEQUENCE</scope>
    <source>
        <strain evidence="1">UBA8838</strain>
    </source>
</reference>
<proteinExistence type="predicted"/>
<sequence>MQKILQLINEAIEEIEKYGSCESAYYLLKYIASHGEKFIEEKSANYDFTLDNLILMSMLQETHKYKLFVSSFFIYDYLSKKFHVQEPLFIFRWGKTYFIYSYRINARLESLIKNQFIFSRKGILKLTEKGENERENIFSSLPSTDRKKIEEIIDNIDKMKLKELRIYTKKYLFSIQ</sequence>
<dbReference type="RefSeq" id="WP_010978974.1">
    <property type="nucleotide sequence ID" value="NZ_BAABQO010000004.1"/>
</dbReference>
<gene>
    <name evidence="1" type="ORF">HA332_06155</name>
</gene>
<evidence type="ECO:0000313" key="1">
    <source>
        <dbReference type="EMBL" id="HII73954.1"/>
    </source>
</evidence>
<dbReference type="Proteomes" id="UP000646844">
    <property type="component" value="Unassembled WGS sequence"/>
</dbReference>
<evidence type="ECO:0000313" key="2">
    <source>
        <dbReference type="Proteomes" id="UP000646844"/>
    </source>
</evidence>
<dbReference type="GeneID" id="1458946"/>
<name>A0A832WT48_9CREN</name>
<dbReference type="AlphaFoldDB" id="A0A832WT48"/>
<accession>A0A832WT48</accession>
<dbReference type="OMA" id="SIKWNRR"/>
<protein>
    <submittedName>
        <fullName evidence="1">Uncharacterized protein</fullName>
    </submittedName>
</protein>